<dbReference type="InterPro" id="IPR006664">
    <property type="entry name" value="OMP_bac"/>
</dbReference>
<dbReference type="InterPro" id="IPR006665">
    <property type="entry name" value="OmpA-like"/>
</dbReference>
<evidence type="ECO:0000256" key="4">
    <source>
        <dbReference type="PROSITE-ProRule" id="PRU00473"/>
    </source>
</evidence>
<dbReference type="Gene3D" id="3.30.1330.60">
    <property type="entry name" value="OmpA-like domain"/>
    <property type="match status" value="1"/>
</dbReference>
<dbReference type="PRINTS" id="PR01021">
    <property type="entry name" value="OMPADOMAIN"/>
</dbReference>
<keyword evidence="2 4" id="KW-0472">Membrane</keyword>
<evidence type="ECO:0000259" key="6">
    <source>
        <dbReference type="PROSITE" id="PS51123"/>
    </source>
</evidence>
<dbReference type="GO" id="GO:0009279">
    <property type="term" value="C:cell outer membrane"/>
    <property type="evidence" value="ECO:0007669"/>
    <property type="project" value="UniProtKB-SubCell"/>
</dbReference>
<dbReference type="Gene3D" id="3.40.1520.20">
    <property type="match status" value="1"/>
</dbReference>
<dbReference type="InterPro" id="IPR007055">
    <property type="entry name" value="BON_dom"/>
</dbReference>
<organism evidence="7 8">
    <name type="scientific">Pseudomonas weihenstephanensis</name>
    <dbReference type="NCBI Taxonomy" id="1608994"/>
    <lineage>
        <taxon>Bacteria</taxon>
        <taxon>Pseudomonadati</taxon>
        <taxon>Pseudomonadota</taxon>
        <taxon>Gammaproteobacteria</taxon>
        <taxon>Pseudomonadales</taxon>
        <taxon>Pseudomonadaceae</taxon>
        <taxon>Pseudomonas</taxon>
    </lineage>
</organism>
<dbReference type="PANTHER" id="PTHR30329">
    <property type="entry name" value="STATOR ELEMENT OF FLAGELLAR MOTOR COMPLEX"/>
    <property type="match status" value="1"/>
</dbReference>
<comment type="subcellular location">
    <subcellularLocation>
        <location evidence="1">Cell outer membrane</location>
    </subcellularLocation>
</comment>
<dbReference type="CDD" id="cd07185">
    <property type="entry name" value="OmpA_C-like"/>
    <property type="match status" value="1"/>
</dbReference>
<comment type="caution">
    <text evidence="7">The sequence shown here is derived from an EMBL/GenBank/DDBJ whole genome shotgun (WGS) entry which is preliminary data.</text>
</comment>
<evidence type="ECO:0000256" key="2">
    <source>
        <dbReference type="ARBA" id="ARBA00023136"/>
    </source>
</evidence>
<name>A0A0J6LE91_9PSED</name>
<feature type="domain" description="OmpA-like" evidence="6">
    <location>
        <begin position="135"/>
        <end position="250"/>
    </location>
</feature>
<sequence>MRIALGFLLSLMCLTDAAQAVQDKIVVSGTVPTEAMRAQVLSRLRDLYGAEKITDQMEVGNVVAPANWDQYVLKMLSPNLRNISAGQVQVEGNQIRVSGNVKNEALRQEVTSTLASSFNQTYQVHNTLQVSSGQQALDETLGQRTIEFESGSAILTAKGRIVLDEMAQVIRELNNARIAIIGHTDNVGLRESNIELSLARAAAVRQYLIGKRIESSSMSVTGSGPDAPIADNSTVEGRSKNRRIDFKILN</sequence>
<dbReference type="OrthoDB" id="9782229at2"/>
<proteinExistence type="predicted"/>
<keyword evidence="5" id="KW-0732">Signal</keyword>
<dbReference type="PANTHER" id="PTHR30329:SF21">
    <property type="entry name" value="LIPOPROTEIN YIAD-RELATED"/>
    <property type="match status" value="1"/>
</dbReference>
<evidence type="ECO:0000313" key="7">
    <source>
        <dbReference type="EMBL" id="KMN12721.1"/>
    </source>
</evidence>
<dbReference type="Pfam" id="PF04972">
    <property type="entry name" value="BON"/>
    <property type="match status" value="1"/>
</dbReference>
<dbReference type="STRING" id="1608994.TU86_17120"/>
<dbReference type="SUPFAM" id="SSF103088">
    <property type="entry name" value="OmpA-like"/>
    <property type="match status" value="1"/>
</dbReference>
<dbReference type="InterPro" id="IPR036737">
    <property type="entry name" value="OmpA-like_sf"/>
</dbReference>
<evidence type="ECO:0000256" key="1">
    <source>
        <dbReference type="ARBA" id="ARBA00004442"/>
    </source>
</evidence>
<evidence type="ECO:0000256" key="3">
    <source>
        <dbReference type="ARBA" id="ARBA00023237"/>
    </source>
</evidence>
<dbReference type="PROSITE" id="PS51123">
    <property type="entry name" value="OMPA_2"/>
    <property type="match status" value="1"/>
</dbReference>
<dbReference type="Proteomes" id="UP000036325">
    <property type="component" value="Unassembled WGS sequence"/>
</dbReference>
<dbReference type="Pfam" id="PF00691">
    <property type="entry name" value="OmpA"/>
    <property type="match status" value="1"/>
</dbReference>
<reference evidence="7 8" key="1">
    <citation type="submission" date="2015-02" db="EMBL/GenBank/DDBJ databases">
        <title>Pseudomonas helleri sp. nov. and Pseudomonas weihenstephanensis sp. nov., isolated from raw cows milk.</title>
        <authorList>
            <person name="von Neubeck M."/>
            <person name="Huptas C."/>
            <person name="Wenning M."/>
            <person name="Scherer S."/>
        </authorList>
    </citation>
    <scope>NUCLEOTIDE SEQUENCE [LARGE SCALE GENOMIC DNA]</scope>
    <source>
        <strain evidence="7 8">DSM 29166</strain>
    </source>
</reference>
<keyword evidence="3" id="KW-0998">Cell outer membrane</keyword>
<evidence type="ECO:0000256" key="5">
    <source>
        <dbReference type="SAM" id="SignalP"/>
    </source>
</evidence>
<accession>A0A0J6LE91</accession>
<dbReference type="RefSeq" id="WP_053076047.1">
    <property type="nucleotide sequence ID" value="NZ_JAAEBV010000001.1"/>
</dbReference>
<evidence type="ECO:0000313" key="8">
    <source>
        <dbReference type="Proteomes" id="UP000036325"/>
    </source>
</evidence>
<dbReference type="AlphaFoldDB" id="A0A0J6LE91"/>
<dbReference type="InterPro" id="IPR050330">
    <property type="entry name" value="Bact_OuterMem_StrucFunc"/>
</dbReference>
<dbReference type="EMBL" id="JYLF01000007">
    <property type="protein sequence ID" value="KMN12721.1"/>
    <property type="molecule type" value="Genomic_DNA"/>
</dbReference>
<gene>
    <name evidence="7" type="ORF">TU86_17120</name>
</gene>
<dbReference type="PATRIC" id="fig|1608994.3.peg.4110"/>
<feature type="chain" id="PRO_5005277366" evidence="5">
    <location>
        <begin position="21"/>
        <end position="250"/>
    </location>
</feature>
<protein>
    <submittedName>
        <fullName evidence="7">Cell envelope biogenesis protein OmpA</fullName>
    </submittedName>
</protein>
<feature type="signal peptide" evidence="5">
    <location>
        <begin position="1"/>
        <end position="20"/>
    </location>
</feature>